<protein>
    <recommendedName>
        <fullName evidence="4">Secreted protein</fullName>
    </recommendedName>
</protein>
<comment type="caution">
    <text evidence="2">The sequence shown here is derived from an EMBL/GenBank/DDBJ whole genome shotgun (WGS) entry which is preliminary data.</text>
</comment>
<accession>A0AA39WEY4</accession>
<dbReference type="AlphaFoldDB" id="A0AA39WEY4"/>
<keyword evidence="1" id="KW-0732">Signal</keyword>
<sequence>MTKGPLVLLLHSSGLLSCCPLQKRYPCYQLRNNLQMDANQASRIRGTAVTSGTGHTRRLLLIQILRPLASVAFDTDVPPTGATMPSQSVYQSARSASWGRSAPHANVVLAVHKTSIRLDRGQAPWRLVVSEGTQRCDHITSGWGDGRSCR</sequence>
<dbReference type="EMBL" id="JAULSU010000006">
    <property type="protein sequence ID" value="KAK0614143.1"/>
    <property type="molecule type" value="Genomic_DNA"/>
</dbReference>
<dbReference type="Proteomes" id="UP001175000">
    <property type="component" value="Unassembled WGS sequence"/>
</dbReference>
<feature type="signal peptide" evidence="1">
    <location>
        <begin position="1"/>
        <end position="18"/>
    </location>
</feature>
<keyword evidence="3" id="KW-1185">Reference proteome</keyword>
<name>A0AA39WEY4_9PEZI</name>
<proteinExistence type="predicted"/>
<evidence type="ECO:0000313" key="2">
    <source>
        <dbReference type="EMBL" id="KAK0614143.1"/>
    </source>
</evidence>
<gene>
    <name evidence="2" type="ORF">B0T14DRAFT_297792</name>
</gene>
<feature type="chain" id="PRO_5041278902" description="Secreted protein" evidence="1">
    <location>
        <begin position="19"/>
        <end position="150"/>
    </location>
</feature>
<evidence type="ECO:0008006" key="4">
    <source>
        <dbReference type="Google" id="ProtNLM"/>
    </source>
</evidence>
<evidence type="ECO:0000256" key="1">
    <source>
        <dbReference type="SAM" id="SignalP"/>
    </source>
</evidence>
<evidence type="ECO:0000313" key="3">
    <source>
        <dbReference type="Proteomes" id="UP001175000"/>
    </source>
</evidence>
<organism evidence="2 3">
    <name type="scientific">Immersiella caudata</name>
    <dbReference type="NCBI Taxonomy" id="314043"/>
    <lineage>
        <taxon>Eukaryota</taxon>
        <taxon>Fungi</taxon>
        <taxon>Dikarya</taxon>
        <taxon>Ascomycota</taxon>
        <taxon>Pezizomycotina</taxon>
        <taxon>Sordariomycetes</taxon>
        <taxon>Sordariomycetidae</taxon>
        <taxon>Sordariales</taxon>
        <taxon>Lasiosphaeriaceae</taxon>
        <taxon>Immersiella</taxon>
    </lineage>
</organism>
<reference evidence="2" key="1">
    <citation type="submission" date="2023-06" db="EMBL/GenBank/DDBJ databases">
        <title>Genome-scale phylogeny and comparative genomics of the fungal order Sordariales.</title>
        <authorList>
            <consortium name="Lawrence Berkeley National Laboratory"/>
            <person name="Hensen N."/>
            <person name="Bonometti L."/>
            <person name="Westerberg I."/>
            <person name="Brannstrom I.O."/>
            <person name="Guillou S."/>
            <person name="Cros-Aarteil S."/>
            <person name="Calhoun S."/>
            <person name="Haridas S."/>
            <person name="Kuo A."/>
            <person name="Mondo S."/>
            <person name="Pangilinan J."/>
            <person name="Riley R."/>
            <person name="Labutti K."/>
            <person name="Andreopoulos B."/>
            <person name="Lipzen A."/>
            <person name="Chen C."/>
            <person name="Yanf M."/>
            <person name="Daum C."/>
            <person name="Ng V."/>
            <person name="Clum A."/>
            <person name="Steindorff A."/>
            <person name="Ohm R."/>
            <person name="Martin F."/>
            <person name="Silar P."/>
            <person name="Natvig D."/>
            <person name="Lalanne C."/>
            <person name="Gautier V."/>
            <person name="Ament-Velasquez S.L."/>
            <person name="Kruys A."/>
            <person name="Hutchinson M.I."/>
            <person name="Powell A.J."/>
            <person name="Barry K."/>
            <person name="Miller A.N."/>
            <person name="Grigoriev I.V."/>
            <person name="Debuchy R."/>
            <person name="Gladieux P."/>
            <person name="Thoren M.H."/>
            <person name="Johannesson H."/>
        </authorList>
    </citation>
    <scope>NUCLEOTIDE SEQUENCE</scope>
    <source>
        <strain evidence="2">CBS 606.72</strain>
    </source>
</reference>
<dbReference type="PROSITE" id="PS51257">
    <property type="entry name" value="PROKAR_LIPOPROTEIN"/>
    <property type="match status" value="1"/>
</dbReference>